<evidence type="ECO:0000313" key="1">
    <source>
        <dbReference type="EMBL" id="GAG83604.1"/>
    </source>
</evidence>
<dbReference type="AlphaFoldDB" id="X1ALZ3"/>
<organism evidence="1">
    <name type="scientific">marine sediment metagenome</name>
    <dbReference type="NCBI Taxonomy" id="412755"/>
    <lineage>
        <taxon>unclassified sequences</taxon>
        <taxon>metagenomes</taxon>
        <taxon>ecological metagenomes</taxon>
    </lineage>
</organism>
<dbReference type="EMBL" id="BART01017916">
    <property type="protein sequence ID" value="GAG83604.1"/>
    <property type="molecule type" value="Genomic_DNA"/>
</dbReference>
<gene>
    <name evidence="1" type="ORF">S01H4_33945</name>
</gene>
<name>X1ALZ3_9ZZZZ</name>
<accession>X1ALZ3</accession>
<sequence length="64" mass="7327">MGLESKRIKMEGKMVIIKINTQAEGAMINTEILAQARKYGFTIKQVGIHHYPRQWGKQSGQILR</sequence>
<proteinExistence type="predicted"/>
<protein>
    <submittedName>
        <fullName evidence="1">Uncharacterized protein</fullName>
    </submittedName>
</protein>
<comment type="caution">
    <text evidence="1">The sequence shown here is derived from an EMBL/GenBank/DDBJ whole genome shotgun (WGS) entry which is preliminary data.</text>
</comment>
<reference evidence="1" key="1">
    <citation type="journal article" date="2014" name="Front. Microbiol.">
        <title>High frequency of phylogenetically diverse reductive dehalogenase-homologous genes in deep subseafloor sedimentary metagenomes.</title>
        <authorList>
            <person name="Kawai M."/>
            <person name="Futagami T."/>
            <person name="Toyoda A."/>
            <person name="Takaki Y."/>
            <person name="Nishi S."/>
            <person name="Hori S."/>
            <person name="Arai W."/>
            <person name="Tsubouchi T."/>
            <person name="Morono Y."/>
            <person name="Uchiyama I."/>
            <person name="Ito T."/>
            <person name="Fujiyama A."/>
            <person name="Inagaki F."/>
            <person name="Takami H."/>
        </authorList>
    </citation>
    <scope>NUCLEOTIDE SEQUENCE</scope>
    <source>
        <strain evidence="1">Expedition CK06-06</strain>
    </source>
</reference>